<evidence type="ECO:0000313" key="1">
    <source>
        <dbReference type="EMBL" id="QIM66122.1"/>
    </source>
</evidence>
<dbReference type="EMBL" id="CP015030">
    <property type="protein sequence ID" value="QIM66122.1"/>
    <property type="molecule type" value="Genomic_DNA"/>
</dbReference>
<organism evidence="1 2">
    <name type="scientific">Mannheimia granulomatis</name>
    <dbReference type="NCBI Taxonomy" id="85402"/>
    <lineage>
        <taxon>Bacteria</taxon>
        <taxon>Pseudomonadati</taxon>
        <taxon>Pseudomonadota</taxon>
        <taxon>Gammaproteobacteria</taxon>
        <taxon>Pasteurellales</taxon>
        <taxon>Pasteurellaceae</taxon>
        <taxon>Mannheimia</taxon>
    </lineage>
</organism>
<evidence type="ECO:0000313" key="2">
    <source>
        <dbReference type="Proteomes" id="UP000501366"/>
    </source>
</evidence>
<dbReference type="Proteomes" id="UP000501366">
    <property type="component" value="Chromosome"/>
</dbReference>
<accession>A0A6G8JFY4</accession>
<proteinExistence type="predicted"/>
<gene>
    <name evidence="1" type="ORF">A4G16_01375</name>
</gene>
<dbReference type="RefSeq" id="WP_165888380.1">
    <property type="nucleotide sequence ID" value="NZ_CP015030.1"/>
</dbReference>
<sequence>MVDAVDIVSKNRKQLSKIEKSPFSGKYTTIGAINLELKQAKLAMDSIPNNNLSKTLAQNTLVTTIEESGKALLKHNNELGHILVASAKKFNAASQMSDLFEFVNYAFKNNKEKAGDKLADISGGLAGAYVGAKIGARGGALGSAALSVIFGAMGSDKEKREWIINKLIHKNEHFNFRKGEFDNLEKYATQSEKIKQEMSSFKTTKESVIDTNNNHLFDLYHPNIIQDGTK</sequence>
<dbReference type="AlphaFoldDB" id="A0A6G8JFY4"/>
<protein>
    <submittedName>
        <fullName evidence="1">Uncharacterized protein</fullName>
    </submittedName>
</protein>
<name>A0A6G8JFY4_9PAST</name>
<dbReference type="KEGG" id="mgra:A4G16_01375"/>
<reference evidence="1 2" key="1">
    <citation type="submission" date="2016-03" db="EMBL/GenBank/DDBJ databases">
        <authorList>
            <person name="Bojesen A.M."/>
            <person name="Planet P."/>
            <person name="Hansen M.J."/>
        </authorList>
    </citation>
    <scope>NUCLEOTIDE SEQUENCE [LARGE SCALE GENOMIC DNA]</scope>
    <source>
        <strain evidence="1 2">B 234/94</strain>
    </source>
</reference>